<name>A0A4Q2KRW7_9MICO</name>
<accession>A0A4Q2KRW7</accession>
<proteinExistence type="predicted"/>
<dbReference type="RefSeq" id="WP_129521618.1">
    <property type="nucleotide sequence ID" value="NZ_SDPN01000031.1"/>
</dbReference>
<dbReference type="Proteomes" id="UP000293865">
    <property type="component" value="Unassembled WGS sequence"/>
</dbReference>
<gene>
    <name evidence="1" type="ORF">ESP51_14570</name>
</gene>
<evidence type="ECO:0000313" key="2">
    <source>
        <dbReference type="Proteomes" id="UP000293865"/>
    </source>
</evidence>
<dbReference type="OrthoDB" id="8441777at2"/>
<evidence type="ECO:0000313" key="1">
    <source>
        <dbReference type="EMBL" id="RXZ68204.1"/>
    </source>
</evidence>
<dbReference type="SUPFAM" id="SSF53756">
    <property type="entry name" value="UDP-Glycosyltransferase/glycogen phosphorylase"/>
    <property type="match status" value="1"/>
</dbReference>
<dbReference type="EMBL" id="SDPN01000031">
    <property type="protein sequence ID" value="RXZ68204.1"/>
    <property type="molecule type" value="Genomic_DNA"/>
</dbReference>
<sequence length="445" mass="47975">MRRSLLVVADSDSYVKWGASLASQLPADSWSVEFVVLATPVLPSARQLRVALAGTMFSPDSVRTVELDELPGLIAAQRPDAVLLSLRGPLVRVVVPLVAAGPDRPVLLSGFPGLTIPAEPKAIVYREQVDLIVLHSRREVREFTGNATMLEVPVALGLATLPFLRTRTSVMAAAGGGSDLSVTADSSGTVYSSGTSAQERTDLVFAAQAKVPATREERVQLLGWLAAAARRRPARRVVVKVRARAGEAQTHAETFDFAELLTDPAVRDELGGTLPPNLLVLDGPMHEHLERAAVLVTVSSTAVLEAVASGVPALLVDEFGVEPKLINTVFEGSGLFAGADAVIAGAGRHPDPDWLADNYFHGREHDDWTDRLDELVAARDDGQLPLRARRHNLQGGALRRAFERKRMLGGHDRSLSGFVAMAVAIPSRWVLRRVRKIRRLLTESA</sequence>
<organism evidence="1 2">
    <name type="scientific">Agromyces albus</name>
    <dbReference type="NCBI Taxonomy" id="205332"/>
    <lineage>
        <taxon>Bacteria</taxon>
        <taxon>Bacillati</taxon>
        <taxon>Actinomycetota</taxon>
        <taxon>Actinomycetes</taxon>
        <taxon>Micrococcales</taxon>
        <taxon>Microbacteriaceae</taxon>
        <taxon>Agromyces</taxon>
    </lineage>
</organism>
<reference evidence="1 2" key="1">
    <citation type="submission" date="2019-01" db="EMBL/GenBank/DDBJ databases">
        <title>Agromyces.</title>
        <authorList>
            <person name="Li J."/>
        </authorList>
    </citation>
    <scope>NUCLEOTIDE SEQUENCE [LARGE SCALE GENOMIC DNA]</scope>
    <source>
        <strain evidence="1 2">DSM 15934</strain>
    </source>
</reference>
<dbReference type="AlphaFoldDB" id="A0A4Q2KRW7"/>
<dbReference type="InterPro" id="IPR046561">
    <property type="entry name" value="DUF6716"/>
</dbReference>
<keyword evidence="2" id="KW-1185">Reference proteome</keyword>
<dbReference type="Pfam" id="PF20471">
    <property type="entry name" value="DUF6716"/>
    <property type="match status" value="1"/>
</dbReference>
<comment type="caution">
    <text evidence="1">The sequence shown here is derived from an EMBL/GenBank/DDBJ whole genome shotgun (WGS) entry which is preliminary data.</text>
</comment>
<protein>
    <submittedName>
        <fullName evidence="1">Uncharacterized protein</fullName>
    </submittedName>
</protein>